<protein>
    <recommendedName>
        <fullName evidence="4">DUF11 domain-containing protein</fullName>
    </recommendedName>
</protein>
<dbReference type="Proteomes" id="UP001157069">
    <property type="component" value="Unassembled WGS sequence"/>
</dbReference>
<dbReference type="EMBL" id="BSVA01000001">
    <property type="protein sequence ID" value="GMA90940.1"/>
    <property type="molecule type" value="Genomic_DNA"/>
</dbReference>
<comment type="caution">
    <text evidence="2">The sequence shown here is derived from an EMBL/GenBank/DDBJ whole genome shotgun (WGS) entry which is preliminary data.</text>
</comment>
<keyword evidence="3" id="KW-1185">Reference proteome</keyword>
<feature type="compositionally biased region" description="Basic residues" evidence="1">
    <location>
        <begin position="218"/>
        <end position="230"/>
    </location>
</feature>
<evidence type="ECO:0000313" key="2">
    <source>
        <dbReference type="EMBL" id="GMA90940.1"/>
    </source>
</evidence>
<accession>A0ABQ6JW07</accession>
<organism evidence="2 3">
    <name type="scientific">Homoserinibacter gongjuensis</name>
    <dbReference type="NCBI Taxonomy" id="1162968"/>
    <lineage>
        <taxon>Bacteria</taxon>
        <taxon>Bacillati</taxon>
        <taxon>Actinomycetota</taxon>
        <taxon>Actinomycetes</taxon>
        <taxon>Micrococcales</taxon>
        <taxon>Microbacteriaceae</taxon>
        <taxon>Homoserinibacter</taxon>
    </lineage>
</organism>
<feature type="compositionally biased region" description="Low complexity" evidence="1">
    <location>
        <begin position="231"/>
        <end position="243"/>
    </location>
</feature>
<evidence type="ECO:0000313" key="3">
    <source>
        <dbReference type="Proteomes" id="UP001157069"/>
    </source>
</evidence>
<feature type="region of interest" description="Disordered" evidence="1">
    <location>
        <begin position="208"/>
        <end position="268"/>
    </location>
</feature>
<proteinExistence type="predicted"/>
<evidence type="ECO:0000256" key="1">
    <source>
        <dbReference type="SAM" id="MobiDB-lite"/>
    </source>
</evidence>
<gene>
    <name evidence="2" type="ORF">GCM10025869_14690</name>
</gene>
<evidence type="ECO:0008006" key="4">
    <source>
        <dbReference type="Google" id="ProtNLM"/>
    </source>
</evidence>
<sequence length="268" mass="27692">MRVPDAAPVSRTASAALQIGPLNVRVTPGKTITPGEVPAGGEFSVALAARNASNGPLTSLVIEEPGSGAFLSEELTFAGFTGWTWPSGATAGTVVWHFASASDQTDPISATGAPTAPTPASGDWITGFTLSYTGEIAEGTTAGATFTVQTDPGMIADAAPFYEDVANVVGVTGTNPAGTDTETASDDVRIYFPEVALELEKTVRPALVTPGARCSPSSRRRPRPSRRASRRPASSSRTPGTPRMTPPPSGTPSARARSRSWTSPRVPR</sequence>
<feature type="compositionally biased region" description="Polar residues" evidence="1">
    <location>
        <begin position="259"/>
        <end position="268"/>
    </location>
</feature>
<reference evidence="3" key="1">
    <citation type="journal article" date="2019" name="Int. J. Syst. Evol. Microbiol.">
        <title>The Global Catalogue of Microorganisms (GCM) 10K type strain sequencing project: providing services to taxonomists for standard genome sequencing and annotation.</title>
        <authorList>
            <consortium name="The Broad Institute Genomics Platform"/>
            <consortium name="The Broad Institute Genome Sequencing Center for Infectious Disease"/>
            <person name="Wu L."/>
            <person name="Ma J."/>
        </authorList>
    </citation>
    <scope>NUCLEOTIDE SEQUENCE [LARGE SCALE GENOMIC DNA]</scope>
    <source>
        <strain evidence="3">NBRC 108755</strain>
    </source>
</reference>
<name>A0ABQ6JW07_9MICO</name>